<dbReference type="OrthoDB" id="9811097at2"/>
<proteinExistence type="predicted"/>
<dbReference type="Proteomes" id="UP000030401">
    <property type="component" value="Unassembled WGS sequence"/>
</dbReference>
<comment type="caution">
    <text evidence="1">The sequence shown here is derived from an EMBL/GenBank/DDBJ whole genome shotgun (WGS) entry which is preliminary data.</text>
</comment>
<accession>A0A0A5HQ98</accession>
<protein>
    <submittedName>
        <fullName evidence="1">Uncharacterized protein</fullName>
    </submittedName>
</protein>
<dbReference type="EMBL" id="AVPG01000019">
    <property type="protein sequence ID" value="KGX85797.1"/>
    <property type="molecule type" value="Genomic_DNA"/>
</dbReference>
<dbReference type="AlphaFoldDB" id="A0A0A5HQ98"/>
<gene>
    <name evidence="1" type="ORF">N784_08220</name>
</gene>
<evidence type="ECO:0000313" key="1">
    <source>
        <dbReference type="EMBL" id="KGX85797.1"/>
    </source>
</evidence>
<reference evidence="1 2" key="1">
    <citation type="submission" date="2013-08" db="EMBL/GenBank/DDBJ databases">
        <authorList>
            <person name="Huang J."/>
            <person name="Wang G."/>
        </authorList>
    </citation>
    <scope>NUCLEOTIDE SEQUENCE [LARGE SCALE GENOMIC DNA]</scope>
    <source>
        <strain evidence="1 2">JSM 072002</strain>
    </source>
</reference>
<sequence length="123" mass="14196">MGEPLPEEVKFPFDLDIVKTEYLIDPEYVNHLDISVIKAIVNTLIEKIVATRLNSKETKIEIYFRFNHPHIQKIVNFRKRNLPKTNKVISKANDQFSAFAKFISALFLALDDGEPSPPITLKR</sequence>
<evidence type="ECO:0000313" key="2">
    <source>
        <dbReference type="Proteomes" id="UP000030401"/>
    </source>
</evidence>
<organism evidence="1 2">
    <name type="scientific">Pontibacillus litoralis JSM 072002</name>
    <dbReference type="NCBI Taxonomy" id="1385512"/>
    <lineage>
        <taxon>Bacteria</taxon>
        <taxon>Bacillati</taxon>
        <taxon>Bacillota</taxon>
        <taxon>Bacilli</taxon>
        <taxon>Bacillales</taxon>
        <taxon>Bacillaceae</taxon>
        <taxon>Pontibacillus</taxon>
    </lineage>
</organism>
<keyword evidence="2" id="KW-1185">Reference proteome</keyword>
<name>A0A0A5HQ98_9BACI</name>
<dbReference type="RefSeq" id="WP_036835141.1">
    <property type="nucleotide sequence ID" value="NZ_AVPG01000019.1"/>
</dbReference>